<evidence type="ECO:0000313" key="2">
    <source>
        <dbReference type="Proteomes" id="UP001161247"/>
    </source>
</evidence>
<dbReference type="AlphaFoldDB" id="A0AAV1C8A2"/>
<dbReference type="PANTHER" id="PTHR13833:SF57">
    <property type="entry name" value="NHL REPEAT PROTEIN"/>
    <property type="match status" value="1"/>
</dbReference>
<dbReference type="EMBL" id="OX459118">
    <property type="protein sequence ID" value="CAI9090677.1"/>
    <property type="molecule type" value="Genomic_DNA"/>
</dbReference>
<accession>A0AAV1C8A2</accession>
<sequence>MEVNEYQKDSRLFLSFPKSSRATILPEKKRYKIPLKRKVPPKSRLGIDLHFVELLPNGEVILDSANSKLYRLSFSLSLYARPKLVSGSAEGYSGHINGKSKEAKLKHPMGLTVDETLPILTIWQSGR</sequence>
<reference evidence="1" key="1">
    <citation type="submission" date="2023-03" db="EMBL/GenBank/DDBJ databases">
        <authorList>
            <person name="Julca I."/>
        </authorList>
    </citation>
    <scope>NUCLEOTIDE SEQUENCE</scope>
</reference>
<gene>
    <name evidence="1" type="ORF">OLC1_LOCUS2775</name>
</gene>
<dbReference type="Proteomes" id="UP001161247">
    <property type="component" value="Chromosome 1"/>
</dbReference>
<protein>
    <submittedName>
        <fullName evidence="1">OLC1v1025494C1</fullName>
    </submittedName>
</protein>
<dbReference type="PANTHER" id="PTHR13833">
    <property type="match status" value="1"/>
</dbReference>
<organism evidence="1 2">
    <name type="scientific">Oldenlandia corymbosa var. corymbosa</name>
    <dbReference type="NCBI Taxonomy" id="529605"/>
    <lineage>
        <taxon>Eukaryota</taxon>
        <taxon>Viridiplantae</taxon>
        <taxon>Streptophyta</taxon>
        <taxon>Embryophyta</taxon>
        <taxon>Tracheophyta</taxon>
        <taxon>Spermatophyta</taxon>
        <taxon>Magnoliopsida</taxon>
        <taxon>eudicotyledons</taxon>
        <taxon>Gunneridae</taxon>
        <taxon>Pentapetalae</taxon>
        <taxon>asterids</taxon>
        <taxon>lamiids</taxon>
        <taxon>Gentianales</taxon>
        <taxon>Rubiaceae</taxon>
        <taxon>Rubioideae</taxon>
        <taxon>Spermacoceae</taxon>
        <taxon>Hedyotis-Oldenlandia complex</taxon>
        <taxon>Oldenlandia</taxon>
    </lineage>
</organism>
<keyword evidence="2" id="KW-1185">Reference proteome</keyword>
<proteinExistence type="predicted"/>
<name>A0AAV1C8A2_OLDCO</name>
<evidence type="ECO:0000313" key="1">
    <source>
        <dbReference type="EMBL" id="CAI9090677.1"/>
    </source>
</evidence>